<feature type="transmembrane region" description="Helical" evidence="1">
    <location>
        <begin position="105"/>
        <end position="126"/>
    </location>
</feature>
<dbReference type="EMBL" id="JACIFD010000002">
    <property type="protein sequence ID" value="MBB4070903.1"/>
    <property type="molecule type" value="Genomic_DNA"/>
</dbReference>
<keyword evidence="1" id="KW-0472">Membrane</keyword>
<name>A0A840DGT0_9MICO</name>
<keyword evidence="3" id="KW-1185">Reference proteome</keyword>
<protein>
    <submittedName>
        <fullName evidence="2">Chloramphenicol-sensitive protein RarD</fullName>
    </submittedName>
</protein>
<sequence>MTPAQNTTGRGTALLLLSTFGFAVLYYLTPLLTPLNAETIAALRIVLGTFALLVFFAASKSLGLIAETWRHLRAAPWRIPVVLLCGAMVASQLWLFAYGPISGRALQVSLGYFLMPLVLVIIGRFLYRDVLAWWHWLAVIIASGGIAYEVIRVGGFAWEALWVALLYPLYFVIRRAIGTSHLGGMFWELTFVSPFAAALFIWQATRLQHIGTEMWLLALAISAFGTCILIVWILSAKYLPMSLFGLLSYLEPGLLMLVSLLLGEAVAPAELPLYLAVWVAVLIIVIGGTVTALKKRSSRKQEPAAVTTGDGATAAEQGSADGTETLHLQNDDAEQMLVFAATGSIPIIDLATITSPEDPDAKGQA</sequence>
<feature type="transmembrane region" description="Helical" evidence="1">
    <location>
        <begin position="246"/>
        <end position="267"/>
    </location>
</feature>
<dbReference type="Proteomes" id="UP000571183">
    <property type="component" value="Unassembled WGS sequence"/>
</dbReference>
<feature type="transmembrane region" description="Helical" evidence="1">
    <location>
        <begin position="12"/>
        <end position="29"/>
    </location>
</feature>
<feature type="transmembrane region" description="Helical" evidence="1">
    <location>
        <begin position="41"/>
        <end position="58"/>
    </location>
</feature>
<feature type="transmembrane region" description="Helical" evidence="1">
    <location>
        <begin position="133"/>
        <end position="150"/>
    </location>
</feature>
<feature type="transmembrane region" description="Helical" evidence="1">
    <location>
        <begin position="185"/>
        <end position="202"/>
    </location>
</feature>
<reference evidence="2" key="1">
    <citation type="submission" date="2020-08" db="EMBL/GenBank/DDBJ databases">
        <title>Sequencing the genomes of 1000 actinobacteria strains.</title>
        <authorList>
            <person name="Klenk H.-P."/>
        </authorList>
    </citation>
    <scope>NUCLEOTIDE SEQUENCE [LARGE SCALE GENOMIC DNA]</scope>
    <source>
        <strain evidence="2">DSM 27064</strain>
    </source>
</reference>
<feature type="transmembrane region" description="Helical" evidence="1">
    <location>
        <begin position="273"/>
        <end position="293"/>
    </location>
</feature>
<comment type="caution">
    <text evidence="2">The sequence shown here is derived from an EMBL/GenBank/DDBJ whole genome shotgun (WGS) entry which is preliminary data.</text>
</comment>
<accession>A0A840DGT0</accession>
<feature type="transmembrane region" description="Helical" evidence="1">
    <location>
        <begin position="156"/>
        <end position="173"/>
    </location>
</feature>
<proteinExistence type="predicted"/>
<feature type="transmembrane region" description="Helical" evidence="1">
    <location>
        <begin position="79"/>
        <end position="99"/>
    </location>
</feature>
<keyword evidence="1" id="KW-0812">Transmembrane</keyword>
<dbReference type="RefSeq" id="WP_183304162.1">
    <property type="nucleotide sequence ID" value="NZ_JACIFD010000002.1"/>
</dbReference>
<evidence type="ECO:0000313" key="3">
    <source>
        <dbReference type="Proteomes" id="UP000571183"/>
    </source>
</evidence>
<keyword evidence="1" id="KW-1133">Transmembrane helix</keyword>
<evidence type="ECO:0000313" key="2">
    <source>
        <dbReference type="EMBL" id="MBB4070903.1"/>
    </source>
</evidence>
<dbReference type="AlphaFoldDB" id="A0A840DGT0"/>
<feature type="transmembrane region" description="Helical" evidence="1">
    <location>
        <begin position="214"/>
        <end position="234"/>
    </location>
</feature>
<evidence type="ECO:0000256" key="1">
    <source>
        <dbReference type="SAM" id="Phobius"/>
    </source>
</evidence>
<organism evidence="2 3">
    <name type="scientific">Canibacter oris</name>
    <dbReference type="NCBI Taxonomy" id="1365628"/>
    <lineage>
        <taxon>Bacteria</taxon>
        <taxon>Bacillati</taxon>
        <taxon>Actinomycetota</taxon>
        <taxon>Actinomycetes</taxon>
        <taxon>Micrococcales</taxon>
        <taxon>Microbacteriaceae</taxon>
        <taxon>Canibacter</taxon>
    </lineage>
</organism>
<gene>
    <name evidence="2" type="ORF">F5897_000187</name>
</gene>